<evidence type="ECO:0000256" key="1">
    <source>
        <dbReference type="ARBA" id="ARBA00000971"/>
    </source>
</evidence>
<dbReference type="PROSITE" id="PS50059">
    <property type="entry name" value="FKBP_PPIASE"/>
    <property type="match status" value="1"/>
</dbReference>
<dbReference type="InterPro" id="IPR054016">
    <property type="entry name" value="FKBP26_IF"/>
</dbReference>
<evidence type="ECO:0000313" key="9">
    <source>
        <dbReference type="EMBL" id="KZX11034.1"/>
    </source>
</evidence>
<comment type="catalytic activity">
    <reaction evidence="1 5 6">
        <text>[protein]-peptidylproline (omega=180) = [protein]-peptidylproline (omega=0)</text>
        <dbReference type="Rhea" id="RHEA:16237"/>
        <dbReference type="Rhea" id="RHEA-COMP:10747"/>
        <dbReference type="Rhea" id="RHEA-COMP:10748"/>
        <dbReference type="ChEBI" id="CHEBI:83833"/>
        <dbReference type="ChEBI" id="CHEBI:83834"/>
        <dbReference type="EC" id="5.2.1.8"/>
    </reaction>
</comment>
<feature type="region of interest" description="Disordered" evidence="7">
    <location>
        <begin position="230"/>
        <end position="261"/>
    </location>
</feature>
<dbReference type="Pfam" id="PF18046">
    <property type="entry name" value="FKBP26_C"/>
    <property type="match status" value="1"/>
</dbReference>
<dbReference type="PATRIC" id="fig|49547.3.peg.1697"/>
<dbReference type="RefSeq" id="WP_067092336.1">
    <property type="nucleotide sequence ID" value="NZ_LWMV01000197.1"/>
</dbReference>
<feature type="compositionally biased region" description="Acidic residues" evidence="7">
    <location>
        <begin position="248"/>
        <end position="261"/>
    </location>
</feature>
<evidence type="ECO:0000256" key="2">
    <source>
        <dbReference type="ARBA" id="ARBA00006577"/>
    </source>
</evidence>
<evidence type="ECO:0000256" key="7">
    <source>
        <dbReference type="SAM" id="MobiDB-lite"/>
    </source>
</evidence>
<dbReference type="EMBL" id="LWMV01000197">
    <property type="protein sequence ID" value="KZX11034.1"/>
    <property type="molecule type" value="Genomic_DNA"/>
</dbReference>
<protein>
    <recommendedName>
        <fullName evidence="6">Peptidyl-prolyl cis-trans isomerase</fullName>
        <ecNumber evidence="6">5.2.1.8</ecNumber>
    </recommendedName>
</protein>
<reference evidence="9 10" key="1">
    <citation type="submission" date="2016-04" db="EMBL/GenBank/DDBJ databases">
        <title>Genome sequence of Methanobrevibacter curvatus DSM 11111.</title>
        <authorList>
            <person name="Poehlein A."/>
            <person name="Seedorf H."/>
            <person name="Daniel R."/>
        </authorList>
    </citation>
    <scope>NUCLEOTIDE SEQUENCE [LARGE SCALE GENOMIC DNA]</scope>
    <source>
        <strain evidence="9 10">DSM 11111</strain>
    </source>
</reference>
<dbReference type="GO" id="GO:0003755">
    <property type="term" value="F:peptidyl-prolyl cis-trans isomerase activity"/>
    <property type="evidence" value="ECO:0007669"/>
    <property type="project" value="UniProtKB-UniRule"/>
</dbReference>
<feature type="compositionally biased region" description="Basic and acidic residues" evidence="7">
    <location>
        <begin position="230"/>
        <end position="247"/>
    </location>
</feature>
<evidence type="ECO:0000256" key="6">
    <source>
        <dbReference type="RuleBase" id="RU003915"/>
    </source>
</evidence>
<dbReference type="PANTHER" id="PTHR47861">
    <property type="entry name" value="FKBP-TYPE PEPTIDYL-PROLYL CIS-TRANS ISOMERASE SLYD"/>
    <property type="match status" value="1"/>
</dbReference>
<dbReference type="AlphaFoldDB" id="A0A165ZQL6"/>
<gene>
    <name evidence="9" type="primary">slyD</name>
    <name evidence="9" type="ORF">MBCUR_15890</name>
</gene>
<keyword evidence="4 5" id="KW-0413">Isomerase</keyword>
<evidence type="ECO:0000256" key="4">
    <source>
        <dbReference type="ARBA" id="ARBA00023235"/>
    </source>
</evidence>
<accession>A0A165ZQL6</accession>
<dbReference type="Gene3D" id="3.10.50.40">
    <property type="match status" value="1"/>
</dbReference>
<dbReference type="Gene3D" id="3.30.70.2210">
    <property type="match status" value="1"/>
</dbReference>
<dbReference type="InterPro" id="IPR040825">
    <property type="entry name" value="FKBP26_C"/>
</dbReference>
<evidence type="ECO:0000259" key="8">
    <source>
        <dbReference type="PROSITE" id="PS50059"/>
    </source>
</evidence>
<dbReference type="Pfam" id="PF22199">
    <property type="entry name" value="FKBP26_IF"/>
    <property type="match status" value="1"/>
</dbReference>
<comment type="caution">
    <text evidence="9">The sequence shown here is derived from an EMBL/GenBank/DDBJ whole genome shotgun (WGS) entry which is preliminary data.</text>
</comment>
<sequence>MAIENGDFVKIEFTGKVVETGDVFDTTSEEIAKEADIFDDKKSYTPLPIILGGGHLLEGLDKAIIGLNEGDSKVVTLAPEEAYGDRDQKLVQLMPAKEFKKQGMTPYPGLQFQAEGHTGKILTVSGGRVKVDFNNPLAGKTVEYSVVVNKVLDNDEDKIKSLIQLHYAYPNLDVEKTALNFDGKTVAITLDDITRFDQKSYMDVTFQRFRIAKDIYENLDYDNVQFVDEFKKPEDKPEDKPEVKTDDVAENLEETIENSEE</sequence>
<proteinExistence type="inferred from homology"/>
<evidence type="ECO:0000256" key="3">
    <source>
        <dbReference type="ARBA" id="ARBA00023110"/>
    </source>
</evidence>
<comment type="similarity">
    <text evidence="2 6">Belongs to the FKBP-type PPIase family.</text>
</comment>
<dbReference type="EC" id="5.2.1.8" evidence="6"/>
<dbReference type="InterPro" id="IPR048261">
    <property type="entry name" value="SlpA/SlyD-like_ins_sf"/>
</dbReference>
<dbReference type="Pfam" id="PF00254">
    <property type="entry name" value="FKBP_C"/>
    <property type="match status" value="1"/>
</dbReference>
<keyword evidence="3 5" id="KW-0697">Rotamase</keyword>
<keyword evidence="10" id="KW-1185">Reference proteome</keyword>
<evidence type="ECO:0000256" key="5">
    <source>
        <dbReference type="PROSITE-ProRule" id="PRU00277"/>
    </source>
</evidence>
<dbReference type="Proteomes" id="UP000077245">
    <property type="component" value="Unassembled WGS sequence"/>
</dbReference>
<organism evidence="9 10">
    <name type="scientific">Methanobrevibacter curvatus</name>
    <dbReference type="NCBI Taxonomy" id="49547"/>
    <lineage>
        <taxon>Archaea</taxon>
        <taxon>Methanobacteriati</taxon>
        <taxon>Methanobacteriota</taxon>
        <taxon>Methanomada group</taxon>
        <taxon>Methanobacteria</taxon>
        <taxon>Methanobacteriales</taxon>
        <taxon>Methanobacteriaceae</taxon>
        <taxon>Methanobrevibacter</taxon>
    </lineage>
</organism>
<dbReference type="STRING" id="49547.MBCUR_15890"/>
<dbReference type="Gene3D" id="2.40.10.330">
    <property type="match status" value="1"/>
</dbReference>
<dbReference type="InterPro" id="IPR001179">
    <property type="entry name" value="PPIase_FKBP_dom"/>
</dbReference>
<dbReference type="OrthoDB" id="8615at2157"/>
<name>A0A165ZQL6_9EURY</name>
<feature type="domain" description="PPIase FKBP-type" evidence="8">
    <location>
        <begin position="6"/>
        <end position="120"/>
    </location>
</feature>
<evidence type="ECO:0000313" key="10">
    <source>
        <dbReference type="Proteomes" id="UP000077245"/>
    </source>
</evidence>
<dbReference type="InterPro" id="IPR046357">
    <property type="entry name" value="PPIase_dom_sf"/>
</dbReference>
<dbReference type="SUPFAM" id="SSF54534">
    <property type="entry name" value="FKBP-like"/>
    <property type="match status" value="1"/>
</dbReference>
<dbReference type="PANTHER" id="PTHR47861:SF2">
    <property type="entry name" value="LONG-TYPE PEPTIDYL-PROLYL CIS-TRANS ISOMERASE"/>
    <property type="match status" value="1"/>
</dbReference>